<keyword evidence="2 11" id="KW-0479">Metal-binding</keyword>
<reference evidence="15 16" key="1">
    <citation type="submission" date="2015-08" db="EMBL/GenBank/DDBJ databases">
        <title>Ancestral chromatin configuration constrains chromatin evolution on differentiating sex chromosomes in Drosophila.</title>
        <authorList>
            <person name="Zhou Q."/>
            <person name="Bachtrog D."/>
        </authorList>
    </citation>
    <scope>NUCLEOTIDE SEQUENCE [LARGE SCALE GENOMIC DNA]</scope>
    <source>
        <tissue evidence="15">Whole larvae</tissue>
    </source>
</reference>
<dbReference type="InterPro" id="IPR013087">
    <property type="entry name" value="Znf_C2H2_type"/>
</dbReference>
<dbReference type="SMART" id="SM00355">
    <property type="entry name" value="ZnF_C2H2"/>
    <property type="match status" value="5"/>
</dbReference>
<sequence>MDAKRCRVCGGSNICERSLNLFEAGNRKLVRHIQMLTGLRVIQRLRLSQDAPVLICFCCQSDLKMAMTFRRLCLRAQRTWLPYVEEKDDSSQSEADTASASPNASPKLREPRSCTVVNTYRESDTEEEKPQQTVEVMIKEEFNATSIEDARERDHLDPDFVMKAELVVDMDSTSCASLESMPHDDDYKPANQTLKTDKKKLKIRKEVTVYICEQCGAHVKTKQLFERHMRKHTGDRPFACDACPGRFLSASELRAHTVTHTGQRPFPCRYCSNRYTNYTGRLKHERMHANVRPFVCEECGKAFTNNYILKNHRLVHTGERSFSCELCKRSFLRKTHLKTHYRSNTHKQNVEKQQI</sequence>
<feature type="binding site" evidence="11">
    <location>
        <position position="9"/>
    </location>
    <ligand>
        <name>Zn(2+)</name>
        <dbReference type="ChEBI" id="CHEBI:29105"/>
    </ligand>
</feature>
<feature type="compositionally biased region" description="Polar residues" evidence="12">
    <location>
        <begin position="92"/>
        <end position="104"/>
    </location>
</feature>
<keyword evidence="3" id="KW-0677">Repeat</keyword>
<keyword evidence="8" id="KW-0804">Transcription</keyword>
<feature type="domain" description="ZAD" evidence="14">
    <location>
        <begin position="4"/>
        <end position="83"/>
    </location>
</feature>
<organism evidence="15 16">
    <name type="scientific">Drosophila busckii</name>
    <name type="common">Fruit fly</name>
    <dbReference type="NCBI Taxonomy" id="30019"/>
    <lineage>
        <taxon>Eukaryota</taxon>
        <taxon>Metazoa</taxon>
        <taxon>Ecdysozoa</taxon>
        <taxon>Arthropoda</taxon>
        <taxon>Hexapoda</taxon>
        <taxon>Insecta</taxon>
        <taxon>Pterygota</taxon>
        <taxon>Neoptera</taxon>
        <taxon>Endopterygota</taxon>
        <taxon>Diptera</taxon>
        <taxon>Brachycera</taxon>
        <taxon>Muscomorpha</taxon>
        <taxon>Ephydroidea</taxon>
        <taxon>Drosophilidae</taxon>
        <taxon>Drosophila</taxon>
    </lineage>
</organism>
<dbReference type="AlphaFoldDB" id="A0A0M3QYK8"/>
<dbReference type="PROSITE" id="PS51915">
    <property type="entry name" value="ZAD"/>
    <property type="match status" value="1"/>
</dbReference>
<dbReference type="GO" id="GO:0005634">
    <property type="term" value="C:nucleus"/>
    <property type="evidence" value="ECO:0007669"/>
    <property type="project" value="UniProtKB-SubCell"/>
</dbReference>
<evidence type="ECO:0000256" key="11">
    <source>
        <dbReference type="PROSITE-ProRule" id="PRU01263"/>
    </source>
</evidence>
<feature type="domain" description="C2H2-type" evidence="13">
    <location>
        <begin position="322"/>
        <end position="351"/>
    </location>
</feature>
<evidence type="ECO:0000313" key="16">
    <source>
        <dbReference type="Proteomes" id="UP000494163"/>
    </source>
</evidence>
<dbReference type="GO" id="GO:0000981">
    <property type="term" value="F:DNA-binding transcription factor activity, RNA polymerase II-specific"/>
    <property type="evidence" value="ECO:0007669"/>
    <property type="project" value="TreeGrafter"/>
</dbReference>
<dbReference type="PANTHER" id="PTHR46105:SF5">
    <property type="entry name" value="ZINC FINGER AND BTB DOMAIN-CONTAINING PROTEIN 44 ISOFORM X1"/>
    <property type="match status" value="1"/>
</dbReference>
<evidence type="ECO:0000256" key="12">
    <source>
        <dbReference type="SAM" id="MobiDB-lite"/>
    </source>
</evidence>
<feature type="region of interest" description="Disordered" evidence="12">
    <location>
        <begin position="85"/>
        <end position="113"/>
    </location>
</feature>
<dbReference type="InterPro" id="IPR036236">
    <property type="entry name" value="Znf_C2H2_sf"/>
</dbReference>
<evidence type="ECO:0000259" key="13">
    <source>
        <dbReference type="PROSITE" id="PS50157"/>
    </source>
</evidence>
<accession>A0A0M3QYK8</accession>
<dbReference type="Gene3D" id="3.30.160.60">
    <property type="entry name" value="Classic Zinc Finger"/>
    <property type="match status" value="5"/>
</dbReference>
<keyword evidence="16" id="KW-1185">Reference proteome</keyword>
<dbReference type="SUPFAM" id="SSF57716">
    <property type="entry name" value="Glucocorticoid receptor-like (DNA-binding domain)"/>
    <property type="match status" value="1"/>
</dbReference>
<evidence type="ECO:0000259" key="14">
    <source>
        <dbReference type="PROSITE" id="PS51915"/>
    </source>
</evidence>
<dbReference type="SMR" id="A0A0M3QYK8"/>
<dbReference type="Pfam" id="PF12874">
    <property type="entry name" value="zf-met"/>
    <property type="match status" value="1"/>
</dbReference>
<dbReference type="SMART" id="SM00868">
    <property type="entry name" value="zf-AD"/>
    <property type="match status" value="1"/>
</dbReference>
<dbReference type="Pfam" id="PF07776">
    <property type="entry name" value="zf-AD"/>
    <property type="match status" value="1"/>
</dbReference>
<dbReference type="SUPFAM" id="SSF57667">
    <property type="entry name" value="beta-beta-alpha zinc fingers"/>
    <property type="match status" value="3"/>
</dbReference>
<comment type="subcellular location">
    <subcellularLocation>
        <location evidence="1">Nucleus</location>
    </subcellularLocation>
</comment>
<feature type="binding site" evidence="11">
    <location>
        <position position="6"/>
    </location>
    <ligand>
        <name>Zn(2+)</name>
        <dbReference type="ChEBI" id="CHEBI:29105"/>
    </ligand>
</feature>
<evidence type="ECO:0000256" key="4">
    <source>
        <dbReference type="ARBA" id="ARBA00022771"/>
    </source>
</evidence>
<evidence type="ECO:0000256" key="5">
    <source>
        <dbReference type="ARBA" id="ARBA00022833"/>
    </source>
</evidence>
<keyword evidence="7" id="KW-0238">DNA-binding</keyword>
<dbReference type="PANTHER" id="PTHR46105">
    <property type="entry name" value="AGAP004733-PA"/>
    <property type="match status" value="1"/>
</dbReference>
<evidence type="ECO:0000256" key="1">
    <source>
        <dbReference type="ARBA" id="ARBA00004123"/>
    </source>
</evidence>
<dbReference type="Pfam" id="PF00096">
    <property type="entry name" value="zf-C2H2"/>
    <property type="match status" value="2"/>
</dbReference>
<dbReference type="Proteomes" id="UP000494163">
    <property type="component" value="Chromosome 3R"/>
</dbReference>
<dbReference type="InterPro" id="IPR050457">
    <property type="entry name" value="ZnFinger_BTB_dom_contain"/>
</dbReference>
<feature type="domain" description="C2H2-type" evidence="13">
    <location>
        <begin position="294"/>
        <end position="321"/>
    </location>
</feature>
<evidence type="ECO:0000256" key="10">
    <source>
        <dbReference type="PROSITE-ProRule" id="PRU00042"/>
    </source>
</evidence>
<keyword evidence="4 10" id="KW-0863">Zinc-finger</keyword>
<dbReference type="FunFam" id="3.30.160.60:FF:001111">
    <property type="entry name" value="Zinc finger protein 92 homolog"/>
    <property type="match status" value="1"/>
</dbReference>
<evidence type="ECO:0000256" key="2">
    <source>
        <dbReference type="ARBA" id="ARBA00022723"/>
    </source>
</evidence>
<evidence type="ECO:0000256" key="7">
    <source>
        <dbReference type="ARBA" id="ARBA00023125"/>
    </source>
</evidence>
<feature type="binding site" evidence="11">
    <location>
        <position position="56"/>
    </location>
    <ligand>
        <name>Zn(2+)</name>
        <dbReference type="ChEBI" id="CHEBI:29105"/>
    </ligand>
</feature>
<evidence type="ECO:0000256" key="3">
    <source>
        <dbReference type="ARBA" id="ARBA00022737"/>
    </source>
</evidence>
<keyword evidence="6" id="KW-0805">Transcription regulation</keyword>
<feature type="binding site" evidence="11">
    <location>
        <position position="59"/>
    </location>
    <ligand>
        <name>Zn(2+)</name>
        <dbReference type="ChEBI" id="CHEBI:29105"/>
    </ligand>
</feature>
<feature type="domain" description="C2H2-type" evidence="13">
    <location>
        <begin position="266"/>
        <end position="293"/>
    </location>
</feature>
<dbReference type="PROSITE" id="PS00028">
    <property type="entry name" value="ZINC_FINGER_C2H2_1"/>
    <property type="match status" value="5"/>
</dbReference>
<dbReference type="FunFam" id="3.30.160.60:FF:000446">
    <property type="entry name" value="Zinc finger protein"/>
    <property type="match status" value="1"/>
</dbReference>
<keyword evidence="5 11" id="KW-0862">Zinc</keyword>
<protein>
    <submittedName>
        <fullName evidence="15">CG11762</fullName>
    </submittedName>
</protein>
<dbReference type="OrthoDB" id="427030at2759"/>
<feature type="domain" description="C2H2-type" evidence="13">
    <location>
        <begin position="210"/>
        <end position="237"/>
    </location>
</feature>
<evidence type="ECO:0000313" key="15">
    <source>
        <dbReference type="EMBL" id="ALC47853.1"/>
    </source>
</evidence>
<feature type="domain" description="C2H2-type" evidence="13">
    <location>
        <begin position="238"/>
        <end position="265"/>
    </location>
</feature>
<dbReference type="EMBL" id="CP012526">
    <property type="protein sequence ID" value="ALC47853.1"/>
    <property type="molecule type" value="Genomic_DNA"/>
</dbReference>
<dbReference type="GO" id="GO:0000978">
    <property type="term" value="F:RNA polymerase II cis-regulatory region sequence-specific DNA binding"/>
    <property type="evidence" value="ECO:0007669"/>
    <property type="project" value="TreeGrafter"/>
</dbReference>
<dbReference type="GO" id="GO:0008270">
    <property type="term" value="F:zinc ion binding"/>
    <property type="evidence" value="ECO:0007669"/>
    <property type="project" value="UniProtKB-UniRule"/>
</dbReference>
<dbReference type="OMA" id="CCQSDLK"/>
<keyword evidence="9" id="KW-0539">Nucleus</keyword>
<evidence type="ECO:0000256" key="9">
    <source>
        <dbReference type="ARBA" id="ARBA00023242"/>
    </source>
</evidence>
<name>A0A0M3QYK8_DROBS</name>
<evidence type="ECO:0000256" key="6">
    <source>
        <dbReference type="ARBA" id="ARBA00023015"/>
    </source>
</evidence>
<dbReference type="InterPro" id="IPR012934">
    <property type="entry name" value="Znf_AD"/>
</dbReference>
<dbReference type="STRING" id="30019.A0A0M3QYK8"/>
<proteinExistence type="predicted"/>
<gene>
    <name evidence="15" type="ORF">Dbus_chr3Rg2603</name>
</gene>
<dbReference type="PROSITE" id="PS50157">
    <property type="entry name" value="ZINC_FINGER_C2H2_2"/>
    <property type="match status" value="5"/>
</dbReference>
<evidence type="ECO:0000256" key="8">
    <source>
        <dbReference type="ARBA" id="ARBA00023163"/>
    </source>
</evidence>
<feature type="non-terminal residue" evidence="15">
    <location>
        <position position="355"/>
    </location>
</feature>